<feature type="domain" description="Mur ligase central" evidence="23">
    <location>
        <begin position="55"/>
        <end position="215"/>
    </location>
</feature>
<dbReference type="InterPro" id="IPR004101">
    <property type="entry name" value="Mur_ligase_C"/>
</dbReference>
<dbReference type="GO" id="GO:0005524">
    <property type="term" value="F:ATP binding"/>
    <property type="evidence" value="ECO:0007669"/>
    <property type="project" value="UniProtKB-KW"/>
</dbReference>
<evidence type="ECO:0000256" key="17">
    <source>
        <dbReference type="ARBA" id="ARBA00047493"/>
    </source>
</evidence>
<dbReference type="Pfam" id="PF08245">
    <property type="entry name" value="Mur_ligase_M"/>
    <property type="match status" value="1"/>
</dbReference>
<evidence type="ECO:0000256" key="8">
    <source>
        <dbReference type="ARBA" id="ARBA00022598"/>
    </source>
</evidence>
<comment type="catalytic activity">
    <reaction evidence="19">
        <text>(6R)-5,10-methylenetetrahydrofolyl-(gamma-L-Glu)(n) + L-glutamate + ATP = (6R)-5,10-methylenetetrahydrofolyl-(gamma-L-Glu)(n+1) + ADP + phosphate + H(+)</text>
        <dbReference type="Rhea" id="RHEA:51912"/>
        <dbReference type="Rhea" id="RHEA-COMP:13257"/>
        <dbReference type="Rhea" id="RHEA-COMP:13258"/>
        <dbReference type="ChEBI" id="CHEBI:15378"/>
        <dbReference type="ChEBI" id="CHEBI:29985"/>
        <dbReference type="ChEBI" id="CHEBI:30616"/>
        <dbReference type="ChEBI" id="CHEBI:43474"/>
        <dbReference type="ChEBI" id="CHEBI:136572"/>
        <dbReference type="ChEBI" id="CHEBI:456216"/>
        <dbReference type="EC" id="6.3.2.17"/>
    </reaction>
</comment>
<keyword evidence="11 21" id="KW-0067">ATP-binding</keyword>
<dbReference type="InterPro" id="IPR036565">
    <property type="entry name" value="Mur-like_cat_sf"/>
</dbReference>
<name>A0A7X0NJE1_9GAMM</name>
<evidence type="ECO:0000256" key="3">
    <source>
        <dbReference type="ARBA" id="ARBA00005150"/>
    </source>
</evidence>
<dbReference type="GO" id="GO:0004326">
    <property type="term" value="F:tetrahydrofolylpolyglutamate synthase activity"/>
    <property type="evidence" value="ECO:0007669"/>
    <property type="project" value="UniProtKB-EC"/>
</dbReference>
<dbReference type="Pfam" id="PF02875">
    <property type="entry name" value="Mur_ligase_C"/>
    <property type="match status" value="1"/>
</dbReference>
<dbReference type="PIRSF" id="PIRSF001563">
    <property type="entry name" value="Folylpolyglu_synth"/>
    <property type="match status" value="1"/>
</dbReference>
<gene>
    <name evidence="24" type="ORF">HNQ55_003066</name>
</gene>
<keyword evidence="10 21" id="KW-0547">Nucleotide-binding</keyword>
<keyword evidence="8 21" id="KW-0436">Ligase</keyword>
<dbReference type="SUPFAM" id="SSF53623">
    <property type="entry name" value="MurD-like peptide ligases, catalytic domain"/>
    <property type="match status" value="1"/>
</dbReference>
<evidence type="ECO:0000256" key="19">
    <source>
        <dbReference type="ARBA" id="ARBA00049035"/>
    </source>
</evidence>
<evidence type="ECO:0000256" key="15">
    <source>
        <dbReference type="ARBA" id="ARBA00030592"/>
    </source>
</evidence>
<organism evidence="24 25">
    <name type="scientific">Thalassotalea piscium</name>
    <dbReference type="NCBI Taxonomy" id="1230533"/>
    <lineage>
        <taxon>Bacteria</taxon>
        <taxon>Pseudomonadati</taxon>
        <taxon>Pseudomonadota</taxon>
        <taxon>Gammaproteobacteria</taxon>
        <taxon>Alteromonadales</taxon>
        <taxon>Colwelliaceae</taxon>
        <taxon>Thalassotalea</taxon>
    </lineage>
</organism>
<dbReference type="AlphaFoldDB" id="A0A7X0NJE1"/>
<dbReference type="GO" id="GO:0005737">
    <property type="term" value="C:cytoplasm"/>
    <property type="evidence" value="ECO:0007669"/>
    <property type="project" value="TreeGrafter"/>
</dbReference>
<evidence type="ECO:0000256" key="1">
    <source>
        <dbReference type="ARBA" id="ARBA00002714"/>
    </source>
</evidence>
<comment type="caution">
    <text evidence="24">The sequence shown here is derived from an EMBL/GenBank/DDBJ whole genome shotgun (WGS) entry which is preliminary data.</text>
</comment>
<evidence type="ECO:0000256" key="2">
    <source>
        <dbReference type="ARBA" id="ARBA00004799"/>
    </source>
</evidence>
<comment type="pathway">
    <text evidence="2">Cofactor biosynthesis; tetrahydrofolate biosynthesis; 7,8-dihydrofolate from 2-amino-4-hydroxy-6-hydroxymethyl-7,8-dihydropteridine diphosphate and 4-aminobenzoate: step 2/2.</text>
</comment>
<dbReference type="NCBIfam" id="NF008101">
    <property type="entry name" value="PRK10846.1"/>
    <property type="match status" value="1"/>
</dbReference>
<dbReference type="InterPro" id="IPR036615">
    <property type="entry name" value="Mur_ligase_C_dom_sf"/>
</dbReference>
<evidence type="ECO:0000256" key="12">
    <source>
        <dbReference type="ARBA" id="ARBA00022842"/>
    </source>
</evidence>
<evidence type="ECO:0000256" key="9">
    <source>
        <dbReference type="ARBA" id="ARBA00022723"/>
    </source>
</evidence>
<comment type="pathway">
    <text evidence="3">Cofactor biosynthesis; tetrahydrofolylpolyglutamate biosynthesis.</text>
</comment>
<evidence type="ECO:0000256" key="18">
    <source>
        <dbReference type="ARBA" id="ARBA00047808"/>
    </source>
</evidence>
<evidence type="ECO:0000256" key="10">
    <source>
        <dbReference type="ARBA" id="ARBA00022741"/>
    </source>
</evidence>
<evidence type="ECO:0000256" key="13">
    <source>
        <dbReference type="ARBA" id="ARBA00022909"/>
    </source>
</evidence>
<comment type="catalytic activity">
    <reaction evidence="17">
        <text>(6S)-5,6,7,8-tetrahydrofolyl-(gamma-L-Glu)(n) + L-glutamate + ATP = (6S)-5,6,7,8-tetrahydrofolyl-(gamma-L-Glu)(n+1) + ADP + phosphate + H(+)</text>
        <dbReference type="Rhea" id="RHEA:10580"/>
        <dbReference type="Rhea" id="RHEA-COMP:14738"/>
        <dbReference type="Rhea" id="RHEA-COMP:14740"/>
        <dbReference type="ChEBI" id="CHEBI:15378"/>
        <dbReference type="ChEBI" id="CHEBI:29985"/>
        <dbReference type="ChEBI" id="CHEBI:30616"/>
        <dbReference type="ChEBI" id="CHEBI:43474"/>
        <dbReference type="ChEBI" id="CHEBI:141005"/>
        <dbReference type="ChEBI" id="CHEBI:456216"/>
        <dbReference type="EC" id="6.3.2.17"/>
    </reaction>
</comment>
<dbReference type="InterPro" id="IPR013221">
    <property type="entry name" value="Mur_ligase_cen"/>
</dbReference>
<dbReference type="GO" id="GO:0046656">
    <property type="term" value="P:folic acid biosynthetic process"/>
    <property type="evidence" value="ECO:0007669"/>
    <property type="project" value="UniProtKB-KW"/>
</dbReference>
<evidence type="ECO:0000256" key="6">
    <source>
        <dbReference type="ARBA" id="ARBA00013025"/>
    </source>
</evidence>
<evidence type="ECO:0000259" key="23">
    <source>
        <dbReference type="Pfam" id="PF08245"/>
    </source>
</evidence>
<dbReference type="Proteomes" id="UP000537141">
    <property type="component" value="Unassembled WGS sequence"/>
</dbReference>
<evidence type="ECO:0000256" key="11">
    <source>
        <dbReference type="ARBA" id="ARBA00022840"/>
    </source>
</evidence>
<dbReference type="GO" id="GO:0046872">
    <property type="term" value="F:metal ion binding"/>
    <property type="evidence" value="ECO:0007669"/>
    <property type="project" value="UniProtKB-KW"/>
</dbReference>
<comment type="catalytic activity">
    <reaction evidence="18">
        <text>10-formyltetrahydrofolyl-(gamma-L-Glu)(n) + L-glutamate + ATP = 10-formyltetrahydrofolyl-(gamma-L-Glu)(n+1) + ADP + phosphate + H(+)</text>
        <dbReference type="Rhea" id="RHEA:51904"/>
        <dbReference type="Rhea" id="RHEA-COMP:13088"/>
        <dbReference type="Rhea" id="RHEA-COMP:14300"/>
        <dbReference type="ChEBI" id="CHEBI:15378"/>
        <dbReference type="ChEBI" id="CHEBI:29985"/>
        <dbReference type="ChEBI" id="CHEBI:30616"/>
        <dbReference type="ChEBI" id="CHEBI:43474"/>
        <dbReference type="ChEBI" id="CHEBI:134413"/>
        <dbReference type="ChEBI" id="CHEBI:456216"/>
        <dbReference type="EC" id="6.3.2.17"/>
    </reaction>
</comment>
<dbReference type="EMBL" id="JACHHU010000031">
    <property type="protein sequence ID" value="MBB6544533.1"/>
    <property type="molecule type" value="Genomic_DNA"/>
</dbReference>
<evidence type="ECO:0000313" key="24">
    <source>
        <dbReference type="EMBL" id="MBB6544533.1"/>
    </source>
</evidence>
<proteinExistence type="inferred from homology"/>
<dbReference type="PANTHER" id="PTHR11136">
    <property type="entry name" value="FOLYLPOLYGLUTAMATE SYNTHASE-RELATED"/>
    <property type="match status" value="1"/>
</dbReference>
<keyword evidence="12" id="KW-0460">Magnesium</keyword>
<dbReference type="NCBIfam" id="TIGR01499">
    <property type="entry name" value="folC"/>
    <property type="match status" value="1"/>
</dbReference>
<dbReference type="RefSeq" id="WP_184425734.1">
    <property type="nucleotide sequence ID" value="NZ_AP027362.1"/>
</dbReference>
<dbReference type="Gene3D" id="3.40.1190.10">
    <property type="entry name" value="Mur-like, catalytic domain"/>
    <property type="match status" value="1"/>
</dbReference>
<evidence type="ECO:0000256" key="5">
    <source>
        <dbReference type="ARBA" id="ARBA00013023"/>
    </source>
</evidence>
<protein>
    <recommendedName>
        <fullName evidence="7">Dihydrofolate synthase/folylpolyglutamate synthase</fullName>
        <ecNumber evidence="5">6.3.2.12</ecNumber>
        <ecNumber evidence="6">6.3.2.17</ecNumber>
    </recommendedName>
    <alternativeName>
        <fullName evidence="16">Folylpoly-gamma-glutamate synthetase-dihydrofolate synthetase</fullName>
    </alternativeName>
    <alternativeName>
        <fullName evidence="14">Folylpolyglutamate synthetase</fullName>
    </alternativeName>
    <alternativeName>
        <fullName evidence="15">Tetrahydrofolylpolyglutamate synthase</fullName>
    </alternativeName>
</protein>
<evidence type="ECO:0000256" key="16">
    <source>
        <dbReference type="ARBA" id="ARBA00032510"/>
    </source>
</evidence>
<sequence length="424" mass="46818">MKSNFLSHSNEYTLDEWLSYLESLHTSEIDLGLTRIGEVATRLSIDLSFAKVITVAGTNGKGTTCAFIEHTLLSKAKTVAVYSSPHIERFNERLRINQLDVSDQAIVNAFKKIEQARQDISLTYYEYTTLAAFLVLMIEQPEYIILEVGLGGRLDATNLIDADIAVITTVDLDHQAFLGNDRETIAKEKAGIIRANQLTVLGETSPANSVLAHANALKAKVIQRDSAFFVEVHSNNTWSWHNSNFRFDNLPVPNIPLDNVATAIAVICLLLSDITESELANNIKETKVAGRTELFKAKCHVMLDVGHNPLAARYLKHYIQTNAQAIRYTKIHAVAAMLADKDINSTLNELTGVIDQWYVASLSVSRGAKAEVLAQSLSLAKASVNCFDKVEDAYKMAVSQAQPTDLILVFGSFYTVASIRKLLL</sequence>
<evidence type="ECO:0000256" key="20">
    <source>
        <dbReference type="ARBA" id="ARBA00049161"/>
    </source>
</evidence>
<dbReference type="GO" id="GO:0046654">
    <property type="term" value="P:tetrahydrofolate biosynthetic process"/>
    <property type="evidence" value="ECO:0007669"/>
    <property type="project" value="UniProtKB-UniPathway"/>
</dbReference>
<dbReference type="EC" id="6.3.2.17" evidence="6"/>
<keyword evidence="9" id="KW-0479">Metal-binding</keyword>
<dbReference type="UniPathway" id="UPA00077">
    <property type="reaction ID" value="UER00157"/>
</dbReference>
<dbReference type="InterPro" id="IPR001645">
    <property type="entry name" value="Folylpolyglutamate_synth"/>
</dbReference>
<evidence type="ECO:0000259" key="22">
    <source>
        <dbReference type="Pfam" id="PF02875"/>
    </source>
</evidence>
<comment type="function">
    <text evidence="1">Functions in two distinct reactions of the de novo folate biosynthetic pathway. Catalyzes the addition of a glutamate residue to dihydropteroate (7,8-dihydropteroate or H2Pte) to form dihydrofolate (7,8-dihydrofolate monoglutamate or H2Pte-Glu). Also catalyzes successive additions of L-glutamate to tetrahydrofolate or 10-formyltetrahydrofolate or 5,10-methylenetetrahydrofolate, leading to folylpolyglutamate derivatives.</text>
</comment>
<comment type="catalytic activity">
    <reaction evidence="20">
        <text>7,8-dihydropteroate + L-glutamate + ATP = 7,8-dihydrofolate + ADP + phosphate + H(+)</text>
        <dbReference type="Rhea" id="RHEA:23584"/>
        <dbReference type="ChEBI" id="CHEBI:15378"/>
        <dbReference type="ChEBI" id="CHEBI:17839"/>
        <dbReference type="ChEBI" id="CHEBI:29985"/>
        <dbReference type="ChEBI" id="CHEBI:30616"/>
        <dbReference type="ChEBI" id="CHEBI:43474"/>
        <dbReference type="ChEBI" id="CHEBI:57451"/>
        <dbReference type="ChEBI" id="CHEBI:456216"/>
        <dbReference type="EC" id="6.3.2.12"/>
    </reaction>
</comment>
<evidence type="ECO:0000256" key="21">
    <source>
        <dbReference type="PIRNR" id="PIRNR001563"/>
    </source>
</evidence>
<keyword evidence="25" id="KW-1185">Reference proteome</keyword>
<keyword evidence="13" id="KW-0289">Folate biosynthesis</keyword>
<evidence type="ECO:0000313" key="25">
    <source>
        <dbReference type="Proteomes" id="UP000537141"/>
    </source>
</evidence>
<reference evidence="24 25" key="1">
    <citation type="submission" date="2020-08" db="EMBL/GenBank/DDBJ databases">
        <title>Genomic Encyclopedia of Type Strains, Phase IV (KMG-IV): sequencing the most valuable type-strain genomes for metagenomic binning, comparative biology and taxonomic classification.</title>
        <authorList>
            <person name="Goeker M."/>
        </authorList>
    </citation>
    <scope>NUCLEOTIDE SEQUENCE [LARGE SCALE GENOMIC DNA]</scope>
    <source>
        <strain evidence="24 25">DSM 26287</strain>
    </source>
</reference>
<evidence type="ECO:0000256" key="4">
    <source>
        <dbReference type="ARBA" id="ARBA00008276"/>
    </source>
</evidence>
<dbReference type="PROSITE" id="PS01012">
    <property type="entry name" value="FOLYLPOLYGLU_SYNT_2"/>
    <property type="match status" value="1"/>
</dbReference>
<feature type="domain" description="Mur ligase C-terminal" evidence="22">
    <location>
        <begin position="290"/>
        <end position="413"/>
    </location>
</feature>
<dbReference type="Gene3D" id="3.90.190.20">
    <property type="entry name" value="Mur ligase, C-terminal domain"/>
    <property type="match status" value="1"/>
</dbReference>
<comment type="similarity">
    <text evidence="4 21">Belongs to the folylpolyglutamate synthase family.</text>
</comment>
<dbReference type="EC" id="6.3.2.12" evidence="5"/>
<evidence type="ECO:0000256" key="14">
    <source>
        <dbReference type="ARBA" id="ARBA00030048"/>
    </source>
</evidence>
<accession>A0A7X0NJE1</accession>
<evidence type="ECO:0000256" key="7">
    <source>
        <dbReference type="ARBA" id="ARBA00019357"/>
    </source>
</evidence>
<dbReference type="InterPro" id="IPR018109">
    <property type="entry name" value="Folylpolyglutamate_synth_CS"/>
</dbReference>
<dbReference type="GO" id="GO:0008841">
    <property type="term" value="F:dihydrofolate synthase activity"/>
    <property type="evidence" value="ECO:0007669"/>
    <property type="project" value="UniProtKB-EC"/>
</dbReference>
<dbReference type="PANTHER" id="PTHR11136:SF0">
    <property type="entry name" value="DIHYDROFOLATE SYNTHETASE-RELATED"/>
    <property type="match status" value="1"/>
</dbReference>
<dbReference type="SUPFAM" id="SSF53244">
    <property type="entry name" value="MurD-like peptide ligases, peptide-binding domain"/>
    <property type="match status" value="1"/>
</dbReference>